<dbReference type="HOGENOM" id="CLU_154302_0_0_1"/>
<dbReference type="OrthoDB" id="444848at2759"/>
<name>G2QMD5_THET4</name>
<dbReference type="EMBL" id="CP003007">
    <property type="protein sequence ID" value="AEO61115.1"/>
    <property type="molecule type" value="Genomic_DNA"/>
</dbReference>
<dbReference type="InterPro" id="IPR012337">
    <property type="entry name" value="RNaseH-like_sf"/>
</dbReference>
<evidence type="ECO:0000313" key="1">
    <source>
        <dbReference type="EMBL" id="AEO61115.1"/>
    </source>
</evidence>
<dbReference type="GO" id="GO:0003676">
    <property type="term" value="F:nucleic acid binding"/>
    <property type="evidence" value="ECO:0007669"/>
    <property type="project" value="InterPro"/>
</dbReference>
<keyword evidence="2" id="KW-1185">Reference proteome</keyword>
<dbReference type="InterPro" id="IPR036397">
    <property type="entry name" value="RNaseH_sf"/>
</dbReference>
<dbReference type="VEuPathDB" id="FungiDB:MYCTH_39662"/>
<dbReference type="Proteomes" id="UP000007322">
    <property type="component" value="Chromosome 6"/>
</dbReference>
<dbReference type="AlphaFoldDB" id="G2QMD5"/>
<dbReference type="SUPFAM" id="SSF53098">
    <property type="entry name" value="Ribonuclease H-like"/>
    <property type="match status" value="1"/>
</dbReference>
<accession>G2QMD5</accession>
<evidence type="ECO:0008006" key="3">
    <source>
        <dbReference type="Google" id="ProtNLM"/>
    </source>
</evidence>
<reference evidence="1 2" key="1">
    <citation type="journal article" date="2011" name="Nat. Biotechnol.">
        <title>Comparative genomic analysis of the thermophilic biomass-degrading fungi Myceliophthora thermophila and Thielavia terrestris.</title>
        <authorList>
            <person name="Berka R.M."/>
            <person name="Grigoriev I.V."/>
            <person name="Otillar R."/>
            <person name="Salamov A."/>
            <person name="Grimwood J."/>
            <person name="Reid I."/>
            <person name="Ishmael N."/>
            <person name="John T."/>
            <person name="Darmond C."/>
            <person name="Moisan M.-C."/>
            <person name="Henrissat B."/>
            <person name="Coutinho P.M."/>
            <person name="Lombard V."/>
            <person name="Natvig D.O."/>
            <person name="Lindquist E."/>
            <person name="Schmutz J."/>
            <person name="Lucas S."/>
            <person name="Harris P."/>
            <person name="Powlowski J."/>
            <person name="Bellemare A."/>
            <person name="Taylor D."/>
            <person name="Butler G."/>
            <person name="de Vries R.P."/>
            <person name="Allijn I.E."/>
            <person name="van den Brink J."/>
            <person name="Ushinsky S."/>
            <person name="Storms R."/>
            <person name="Powell A.J."/>
            <person name="Paulsen I.T."/>
            <person name="Elbourne L.D.H."/>
            <person name="Baker S.E."/>
            <person name="Magnuson J."/>
            <person name="LaBoissiere S."/>
            <person name="Clutterbuck A.J."/>
            <person name="Martinez D."/>
            <person name="Wogulis M."/>
            <person name="de Leon A.L."/>
            <person name="Rey M.W."/>
            <person name="Tsang A."/>
        </authorList>
    </citation>
    <scope>NUCLEOTIDE SEQUENCE [LARGE SCALE GENOMIC DNA]</scope>
    <source>
        <strain evidence="2">ATCC 42464 / BCRC 31852 / DSM 1799</strain>
    </source>
</reference>
<dbReference type="KEGG" id="mtm:MYCTH_39662"/>
<dbReference type="eggNOG" id="ENOG502RJ1U">
    <property type="taxonomic scope" value="Eukaryota"/>
</dbReference>
<evidence type="ECO:0000313" key="2">
    <source>
        <dbReference type="Proteomes" id="UP000007322"/>
    </source>
</evidence>
<dbReference type="GeneID" id="11514653"/>
<dbReference type="RefSeq" id="XP_003666360.1">
    <property type="nucleotide sequence ID" value="XM_003666312.1"/>
</dbReference>
<organism evidence="1 2">
    <name type="scientific">Thermothelomyces thermophilus (strain ATCC 42464 / BCRC 31852 / DSM 1799)</name>
    <name type="common">Sporotrichum thermophile</name>
    <dbReference type="NCBI Taxonomy" id="573729"/>
    <lineage>
        <taxon>Eukaryota</taxon>
        <taxon>Fungi</taxon>
        <taxon>Dikarya</taxon>
        <taxon>Ascomycota</taxon>
        <taxon>Pezizomycotina</taxon>
        <taxon>Sordariomycetes</taxon>
        <taxon>Sordariomycetidae</taxon>
        <taxon>Sordariales</taxon>
        <taxon>Chaetomiaceae</taxon>
        <taxon>Thermothelomyces</taxon>
    </lineage>
</organism>
<protein>
    <recommendedName>
        <fullName evidence="3">Integrase catalytic domain-containing protein</fullName>
    </recommendedName>
</protein>
<dbReference type="Gene3D" id="3.30.420.10">
    <property type="entry name" value="Ribonuclease H-like superfamily/Ribonuclease H"/>
    <property type="match status" value="1"/>
</dbReference>
<dbReference type="InParanoid" id="G2QMD5"/>
<feature type="non-terminal residue" evidence="1">
    <location>
        <position position="1"/>
    </location>
</feature>
<gene>
    <name evidence="1" type="ORF">MYCTH_39662</name>
</gene>
<sequence length="96" mass="10708">FLLKARNDLIEFIEAKVLPNKLARAVKNFINRNILLLIVINRGSKFKGEAKAILEELGVKHIIISPYNSRANGVSKARYIPIIAALAKITIGTRKN</sequence>
<proteinExistence type="predicted"/>